<dbReference type="InterPro" id="IPR049489">
    <property type="entry name" value="FabD-like_helical_ins"/>
</dbReference>
<dbReference type="AlphaFoldDB" id="A0A2Z4MPM4"/>
<dbReference type="GO" id="GO:0006633">
    <property type="term" value="P:fatty acid biosynthetic process"/>
    <property type="evidence" value="ECO:0007669"/>
    <property type="project" value="TreeGrafter"/>
</dbReference>
<dbReference type="InterPro" id="IPR014043">
    <property type="entry name" value="Acyl_transferase_dom"/>
</dbReference>
<dbReference type="NCBIfam" id="TIGR02814">
    <property type="entry name" value="pfaD_fam"/>
    <property type="match status" value="1"/>
</dbReference>
<sequence>MEKKVVFMFSGQGSQYYHMGETLLAEGDVFKKWMTRLDQIAEPLVERSIMQLLYDPRHSKAESFDRTLFTHPALFMVQYALAQEMLHHGIFPDYVLGSSLGEFVAAAVSNIVDPEQALIAVIKQAQIFEMSCEGGGMLAVLDDPRTFRENPLLHHNSELAGVNYDGHFVIAGGNVGLDGIHTHLRDKGIASIRLPVSYAFHSREIDPAENAFISHLRTLSLQKPAIPFCSGMYGELVEAVRHEYFWDVVRQPMRFREAVTAMEREQPAVYLDLSPSGVLANFTKRLLKDDSSSESAVLLTVYGFDFEKMNELKRTIARPNDSITGGNDKSMIAYLFPGQGSQHVGMGEGLFDEFPDLTAKADAILGYSVKELCLNDPKHQLGNTAFTQPLLYTVNALMYMKKRKETGRRPDFVAGHSLGEYNALFAAEVFDFETGLRLVKKRGELMALAAGGGMAAVIGMQAQEVEDIICRNGHLEIDVANYNSPVQTVLSGRKDHIMEAQRIFEQAGAGMYIPLNVSGAFHSRYMNEAKKEFEQFLNNFTFNKPVIPVIANVSARPCPFNEIKRNLTEQITSSVNWTDTIRYLMGKEVELFEEVGPKDVLTKLTEKIRQSSSPLFVEDETPEEPSTNEQKNENNLPIVDRESVFMPSARKTITAASLGSPAFKERYGLKYAYVLGAMYKGIASAEMVVKAGKAGMLCFFGSGGLRITQIEEAIRDIQRQLRSGEPYGMNFLHHPDNQALEEAVADLYLKYGITVIEASSFITMTPALIKYRAKGLTRRADGTVEIRNKIIAKVSRPEVASNFLRPAPERIIERLVQEGKITQEEGRLLQMVPVADDLCVEADSGGHTDQGSAYVLMPTLIRLRDDMVREHGYTSEISVGAAGGIGTPEAAAAAILLGADFLVTGSINQCTVEAATSDAAKDLLQQANVQDTDYAPAGDMFEIGAKIQVLKKGLFFPARANKLYDLYRHFNALEEIDEATRERLQDKFFHRSFEEIYQEVIAHKAPAEIEKAERNPKHKMALIFKWYFSYSTRLAMTGSKEHKVDYQIHCGPALGAFNQWVLGTELEHWRNRHIDQIGEMLLNETAALLNRRISELVGN</sequence>
<keyword evidence="3 7" id="KW-0012">Acyltransferase</keyword>
<dbReference type="Gene3D" id="3.20.20.70">
    <property type="entry name" value="Aldolase class I"/>
    <property type="match status" value="1"/>
</dbReference>
<dbReference type="SUPFAM" id="SSF52151">
    <property type="entry name" value="FabD/lysophospholipase-like"/>
    <property type="match status" value="2"/>
</dbReference>
<feature type="compositionally biased region" description="Polar residues" evidence="5">
    <location>
        <begin position="624"/>
        <end position="634"/>
    </location>
</feature>
<evidence type="ECO:0000259" key="6">
    <source>
        <dbReference type="SMART" id="SM00827"/>
    </source>
</evidence>
<feature type="region of interest" description="Disordered" evidence="5">
    <location>
        <begin position="612"/>
        <end position="634"/>
    </location>
</feature>
<feature type="domain" description="Malonyl-CoA:ACP transacylase (MAT)" evidence="6">
    <location>
        <begin position="8"/>
        <end position="304"/>
    </location>
</feature>
<evidence type="ECO:0000256" key="5">
    <source>
        <dbReference type="SAM" id="MobiDB-lite"/>
    </source>
</evidence>
<dbReference type="SMART" id="SM00827">
    <property type="entry name" value="PKS_AT"/>
    <property type="match status" value="2"/>
</dbReference>
<keyword evidence="2 7" id="KW-0808">Transferase</keyword>
<dbReference type="EC" id="2.3.1.39" evidence="1"/>
<evidence type="ECO:0000313" key="8">
    <source>
        <dbReference type="Proteomes" id="UP000036061"/>
    </source>
</evidence>
<dbReference type="InterPro" id="IPR001227">
    <property type="entry name" value="Ac_transferase_dom_sf"/>
</dbReference>
<accession>A0A2Z4MPM4</accession>
<dbReference type="Gene3D" id="3.30.70.250">
    <property type="entry name" value="Malonyl-CoA ACP transacylase, ACP-binding"/>
    <property type="match status" value="1"/>
</dbReference>
<dbReference type="Pfam" id="PF00698">
    <property type="entry name" value="Acyl_transf_1"/>
    <property type="match status" value="2"/>
</dbReference>
<dbReference type="RefSeq" id="WP_048034932.1">
    <property type="nucleotide sequence ID" value="NZ_CP030117.1"/>
</dbReference>
<dbReference type="InterPro" id="IPR016036">
    <property type="entry name" value="Malonyl_transacylase_ACP-bd"/>
</dbReference>
<dbReference type="InterPro" id="IPR016035">
    <property type="entry name" value="Acyl_Trfase/lysoPLipase"/>
</dbReference>
<gene>
    <name evidence="7" type="primary">fabD</name>
    <name evidence="7" type="ORF">AB432_027045</name>
</gene>
<organism evidence="7 8">
    <name type="scientific">Brevibacillus brevis</name>
    <name type="common">Bacillus brevis</name>
    <dbReference type="NCBI Taxonomy" id="1393"/>
    <lineage>
        <taxon>Bacteria</taxon>
        <taxon>Bacillati</taxon>
        <taxon>Bacillota</taxon>
        <taxon>Bacilli</taxon>
        <taxon>Bacillales</taxon>
        <taxon>Paenibacillaceae</taxon>
        <taxon>Brevibacillus</taxon>
    </lineage>
</organism>
<dbReference type="InterPro" id="IPR014179">
    <property type="entry name" value="PfaD-like_TIM-barrel"/>
</dbReference>
<evidence type="ECO:0000256" key="2">
    <source>
        <dbReference type="ARBA" id="ARBA00022679"/>
    </source>
</evidence>
<evidence type="ECO:0000256" key="4">
    <source>
        <dbReference type="ARBA" id="ARBA00048462"/>
    </source>
</evidence>
<dbReference type="GO" id="GO:0004314">
    <property type="term" value="F:[acyl-carrier-protein] S-malonyltransferase activity"/>
    <property type="evidence" value="ECO:0007669"/>
    <property type="project" value="UniProtKB-EC"/>
</dbReference>
<evidence type="ECO:0000313" key="7">
    <source>
        <dbReference type="EMBL" id="AWX58474.1"/>
    </source>
</evidence>
<dbReference type="EMBL" id="CP030117">
    <property type="protein sequence ID" value="AWX58474.1"/>
    <property type="molecule type" value="Genomic_DNA"/>
</dbReference>
<dbReference type="PANTHER" id="PTHR42681:SF1">
    <property type="entry name" value="MALONYL-COA-ACYL CARRIER PROTEIN TRANSACYLASE, MITOCHONDRIAL"/>
    <property type="match status" value="1"/>
</dbReference>
<dbReference type="Gene3D" id="3.40.366.10">
    <property type="entry name" value="Malonyl-Coenzyme A Acyl Carrier Protein, domain 2"/>
    <property type="match status" value="2"/>
</dbReference>
<dbReference type="SUPFAM" id="SSF55048">
    <property type="entry name" value="Probable ACP-binding domain of malonyl-CoA ACP transacylase"/>
    <property type="match status" value="2"/>
</dbReference>
<protein>
    <recommendedName>
        <fullName evidence="1">[acyl-carrier-protein] S-malonyltransferase</fullName>
        <ecNumber evidence="1">2.3.1.39</ecNumber>
    </recommendedName>
</protein>
<evidence type="ECO:0000256" key="3">
    <source>
        <dbReference type="ARBA" id="ARBA00023315"/>
    </source>
</evidence>
<dbReference type="InterPro" id="IPR004410">
    <property type="entry name" value="Malonyl_CoA-ACP_transAc_FabD"/>
</dbReference>
<name>A0A2Z4MPM4_BREBE</name>
<dbReference type="NCBIfam" id="TIGR00128">
    <property type="entry name" value="fabD"/>
    <property type="match status" value="1"/>
</dbReference>
<dbReference type="SUPFAM" id="SSF51395">
    <property type="entry name" value="FMN-linked oxidoreductases"/>
    <property type="match status" value="1"/>
</dbReference>
<dbReference type="Pfam" id="PF21607">
    <property type="entry name" value="FabD_helical_ins"/>
    <property type="match status" value="1"/>
</dbReference>
<dbReference type="Proteomes" id="UP000036061">
    <property type="component" value="Chromosome"/>
</dbReference>
<dbReference type="GO" id="GO:0005829">
    <property type="term" value="C:cytosol"/>
    <property type="evidence" value="ECO:0007669"/>
    <property type="project" value="TreeGrafter"/>
</dbReference>
<dbReference type="CDD" id="cd04742">
    <property type="entry name" value="NPD_FabD"/>
    <property type="match status" value="1"/>
</dbReference>
<proteinExistence type="predicted"/>
<reference evidence="7 8" key="1">
    <citation type="journal article" date="2015" name="Genome Announc.">
        <title>Draft Genome Sequence of Brevibacillus brevis DZQ7, a Plant Growth-Promoting Rhizobacterium with Broad-Spectrum Antimicrobial Activity.</title>
        <authorList>
            <person name="Hou Q."/>
            <person name="Wang C."/>
            <person name="Hou X."/>
            <person name="Xia Z."/>
            <person name="Ye J."/>
            <person name="Liu K."/>
            <person name="Liu H."/>
            <person name="Wang J."/>
            <person name="Guo H."/>
            <person name="Yu X."/>
            <person name="Yang Y."/>
            <person name="Du B."/>
            <person name="Ding Y."/>
        </authorList>
    </citation>
    <scope>NUCLEOTIDE SEQUENCE [LARGE SCALE GENOMIC DNA]</scope>
    <source>
        <strain evidence="7 8">DZQ7</strain>
    </source>
</reference>
<comment type="catalytic activity">
    <reaction evidence="4">
        <text>holo-[ACP] + malonyl-CoA = malonyl-[ACP] + CoA</text>
        <dbReference type="Rhea" id="RHEA:41792"/>
        <dbReference type="Rhea" id="RHEA-COMP:9623"/>
        <dbReference type="Rhea" id="RHEA-COMP:9685"/>
        <dbReference type="ChEBI" id="CHEBI:57287"/>
        <dbReference type="ChEBI" id="CHEBI:57384"/>
        <dbReference type="ChEBI" id="CHEBI:64479"/>
        <dbReference type="ChEBI" id="CHEBI:78449"/>
        <dbReference type="EC" id="2.3.1.39"/>
    </reaction>
</comment>
<dbReference type="PANTHER" id="PTHR42681">
    <property type="entry name" value="MALONYL-COA-ACYL CARRIER PROTEIN TRANSACYLASE, MITOCHONDRIAL"/>
    <property type="match status" value="1"/>
</dbReference>
<evidence type="ECO:0000256" key="1">
    <source>
        <dbReference type="ARBA" id="ARBA00013258"/>
    </source>
</evidence>
<feature type="domain" description="Malonyl-CoA:ACP transacylase (MAT)" evidence="6">
    <location>
        <begin position="335"/>
        <end position="653"/>
    </location>
</feature>
<dbReference type="InterPro" id="IPR050858">
    <property type="entry name" value="Mal-CoA-ACP_Trans/PKS_FabD"/>
</dbReference>
<dbReference type="Pfam" id="PF03060">
    <property type="entry name" value="NMO"/>
    <property type="match status" value="1"/>
</dbReference>
<dbReference type="InterPro" id="IPR013785">
    <property type="entry name" value="Aldolase_TIM"/>
</dbReference>